<proteinExistence type="predicted"/>
<evidence type="ECO:0000313" key="1">
    <source>
        <dbReference type="EMBL" id="KAG0443532.1"/>
    </source>
</evidence>
<dbReference type="Proteomes" id="UP000805193">
    <property type="component" value="Unassembled WGS sequence"/>
</dbReference>
<name>A0AC60QV59_IXOPE</name>
<reference evidence="1 2" key="1">
    <citation type="journal article" date="2020" name="Cell">
        <title>Large-Scale Comparative Analyses of Tick Genomes Elucidate Their Genetic Diversity and Vector Capacities.</title>
        <authorList>
            <consortium name="Tick Genome and Microbiome Consortium (TIGMIC)"/>
            <person name="Jia N."/>
            <person name="Wang J."/>
            <person name="Shi W."/>
            <person name="Du L."/>
            <person name="Sun Y."/>
            <person name="Zhan W."/>
            <person name="Jiang J.F."/>
            <person name="Wang Q."/>
            <person name="Zhang B."/>
            <person name="Ji P."/>
            <person name="Bell-Sakyi L."/>
            <person name="Cui X.M."/>
            <person name="Yuan T.T."/>
            <person name="Jiang B.G."/>
            <person name="Yang W.F."/>
            <person name="Lam T.T."/>
            <person name="Chang Q.C."/>
            <person name="Ding S.J."/>
            <person name="Wang X.J."/>
            <person name="Zhu J.G."/>
            <person name="Ruan X.D."/>
            <person name="Zhao L."/>
            <person name="Wei J.T."/>
            <person name="Ye R.Z."/>
            <person name="Que T.C."/>
            <person name="Du C.H."/>
            <person name="Zhou Y.H."/>
            <person name="Cheng J.X."/>
            <person name="Dai P.F."/>
            <person name="Guo W.B."/>
            <person name="Han X.H."/>
            <person name="Huang E.J."/>
            <person name="Li L.F."/>
            <person name="Wei W."/>
            <person name="Gao Y.C."/>
            <person name="Liu J.Z."/>
            <person name="Shao H.Z."/>
            <person name="Wang X."/>
            <person name="Wang C.C."/>
            <person name="Yang T.C."/>
            <person name="Huo Q.B."/>
            <person name="Li W."/>
            <person name="Chen H.Y."/>
            <person name="Chen S.E."/>
            <person name="Zhou L.G."/>
            <person name="Ni X.B."/>
            <person name="Tian J.H."/>
            <person name="Sheng Y."/>
            <person name="Liu T."/>
            <person name="Pan Y.S."/>
            <person name="Xia L.Y."/>
            <person name="Li J."/>
            <person name="Zhao F."/>
            <person name="Cao W.C."/>
        </authorList>
    </citation>
    <scope>NUCLEOTIDE SEQUENCE [LARGE SCALE GENOMIC DNA]</scope>
    <source>
        <strain evidence="1">Iper-2018</strain>
    </source>
</reference>
<accession>A0AC60QV59</accession>
<organism evidence="1 2">
    <name type="scientific">Ixodes persulcatus</name>
    <name type="common">Taiga tick</name>
    <dbReference type="NCBI Taxonomy" id="34615"/>
    <lineage>
        <taxon>Eukaryota</taxon>
        <taxon>Metazoa</taxon>
        <taxon>Ecdysozoa</taxon>
        <taxon>Arthropoda</taxon>
        <taxon>Chelicerata</taxon>
        <taxon>Arachnida</taxon>
        <taxon>Acari</taxon>
        <taxon>Parasitiformes</taxon>
        <taxon>Ixodida</taxon>
        <taxon>Ixodoidea</taxon>
        <taxon>Ixodidae</taxon>
        <taxon>Ixodinae</taxon>
        <taxon>Ixodes</taxon>
    </lineage>
</organism>
<comment type="caution">
    <text evidence="1">The sequence shown here is derived from an EMBL/GenBank/DDBJ whole genome shotgun (WGS) entry which is preliminary data.</text>
</comment>
<protein>
    <submittedName>
        <fullName evidence="1">Uncharacterized protein</fullName>
    </submittedName>
</protein>
<dbReference type="EMBL" id="JABSTQ010003274">
    <property type="protein sequence ID" value="KAG0443532.1"/>
    <property type="molecule type" value="Genomic_DNA"/>
</dbReference>
<keyword evidence="2" id="KW-1185">Reference proteome</keyword>
<gene>
    <name evidence="1" type="ORF">HPB47_014811</name>
</gene>
<evidence type="ECO:0000313" key="2">
    <source>
        <dbReference type="Proteomes" id="UP000805193"/>
    </source>
</evidence>
<sequence>MKRNVLGAKFPRNVTVSTRRGSMEPALFLVLSGKDPLGCPDRHRDNVRASFTKLHCWRLSDISKGVFLDADTLVLANCDELFEWREFSAAPLRGWPDLFDTGVFVFKPSAKTHGLVMKYARDTASFDGVDRGLLNDLFGREWKADLQLQLPFTYNLQVQMASHVRRPGNPPPPGYEAFALEFLGHQEEGSALSCPFLSPLRALLLHHLFLLLSFSPFPSVSVLRAFSYHLLLLPFLGAGSVAQSAMHSDSTPMTGLQFLAPQGMASEMLNRPSIPLSPQQEEGWPGSLCGRRPAGFWGAAGVRCCGDAREQRCSVGWRSLELPGAPAASQPFLRAATSGSQFFDKAFLHYGACNAKIVHFWGSHKPWTQVYDWTTNLVRTKPGCPHRVEHLQKWWVFGS</sequence>